<comment type="caution">
    <text evidence="2">The sequence shown here is derived from an EMBL/GenBank/DDBJ whole genome shotgun (WGS) entry which is preliminary data.</text>
</comment>
<evidence type="ECO:0000313" key="3">
    <source>
        <dbReference type="Proteomes" id="UP000324222"/>
    </source>
</evidence>
<gene>
    <name evidence="2" type="ORF">E2C01_006257</name>
</gene>
<proteinExistence type="predicted"/>
<organism evidence="2 3">
    <name type="scientific">Portunus trituberculatus</name>
    <name type="common">Swimming crab</name>
    <name type="synonym">Neptunus trituberculatus</name>
    <dbReference type="NCBI Taxonomy" id="210409"/>
    <lineage>
        <taxon>Eukaryota</taxon>
        <taxon>Metazoa</taxon>
        <taxon>Ecdysozoa</taxon>
        <taxon>Arthropoda</taxon>
        <taxon>Crustacea</taxon>
        <taxon>Multicrustacea</taxon>
        <taxon>Malacostraca</taxon>
        <taxon>Eumalacostraca</taxon>
        <taxon>Eucarida</taxon>
        <taxon>Decapoda</taxon>
        <taxon>Pleocyemata</taxon>
        <taxon>Brachyura</taxon>
        <taxon>Eubrachyura</taxon>
        <taxon>Portunoidea</taxon>
        <taxon>Portunidae</taxon>
        <taxon>Portuninae</taxon>
        <taxon>Portunus</taxon>
    </lineage>
</organism>
<name>A0A5B7CVV4_PORTR</name>
<accession>A0A5B7CVV4</accession>
<dbReference type="Proteomes" id="UP000324222">
    <property type="component" value="Unassembled WGS sequence"/>
</dbReference>
<protein>
    <submittedName>
        <fullName evidence="2">Uncharacterized protein</fullName>
    </submittedName>
</protein>
<evidence type="ECO:0000256" key="1">
    <source>
        <dbReference type="SAM" id="MobiDB-lite"/>
    </source>
</evidence>
<feature type="compositionally biased region" description="Low complexity" evidence="1">
    <location>
        <begin position="9"/>
        <end position="21"/>
    </location>
</feature>
<keyword evidence="3" id="KW-1185">Reference proteome</keyword>
<evidence type="ECO:0000313" key="2">
    <source>
        <dbReference type="EMBL" id="MPC13520.1"/>
    </source>
</evidence>
<dbReference type="AlphaFoldDB" id="A0A5B7CVV4"/>
<dbReference type="EMBL" id="VSRR010000287">
    <property type="protein sequence ID" value="MPC13520.1"/>
    <property type="molecule type" value="Genomic_DNA"/>
</dbReference>
<feature type="region of interest" description="Disordered" evidence="1">
    <location>
        <begin position="1"/>
        <end position="23"/>
    </location>
</feature>
<sequence>MSSKGGGATTSWTQTQTQTWSPSLPSGINKCEGSCPSLAADCCDVQRCVGWSGRDTPPLHPCHALVMQHHRRGAAPPRRPPTTPASSPELIVEKETLGSTCGV</sequence>
<reference evidence="2 3" key="1">
    <citation type="submission" date="2019-05" db="EMBL/GenBank/DDBJ databases">
        <title>Another draft genome of Portunus trituberculatus and its Hox gene families provides insights of decapod evolution.</title>
        <authorList>
            <person name="Jeong J.-H."/>
            <person name="Song I."/>
            <person name="Kim S."/>
            <person name="Choi T."/>
            <person name="Kim D."/>
            <person name="Ryu S."/>
            <person name="Kim W."/>
        </authorList>
    </citation>
    <scope>NUCLEOTIDE SEQUENCE [LARGE SCALE GENOMIC DNA]</scope>
    <source>
        <tissue evidence="2">Muscle</tissue>
    </source>
</reference>